<dbReference type="AlphaFoldDB" id="A0A0E9WR61"/>
<evidence type="ECO:0000313" key="1">
    <source>
        <dbReference type="EMBL" id="JAH92852.1"/>
    </source>
</evidence>
<reference evidence="1" key="1">
    <citation type="submission" date="2014-11" db="EMBL/GenBank/DDBJ databases">
        <authorList>
            <person name="Amaro Gonzalez C."/>
        </authorList>
    </citation>
    <scope>NUCLEOTIDE SEQUENCE</scope>
</reference>
<name>A0A0E9WR61_ANGAN</name>
<proteinExistence type="predicted"/>
<dbReference type="EMBL" id="GBXM01015725">
    <property type="protein sequence ID" value="JAH92852.1"/>
    <property type="molecule type" value="Transcribed_RNA"/>
</dbReference>
<reference evidence="1" key="2">
    <citation type="journal article" date="2015" name="Fish Shellfish Immunol.">
        <title>Early steps in the European eel (Anguilla anguilla)-Vibrio vulnificus interaction in the gills: Role of the RtxA13 toxin.</title>
        <authorList>
            <person name="Callol A."/>
            <person name="Pajuelo D."/>
            <person name="Ebbesson L."/>
            <person name="Teles M."/>
            <person name="MacKenzie S."/>
            <person name="Amaro C."/>
        </authorList>
    </citation>
    <scope>NUCLEOTIDE SEQUENCE</scope>
</reference>
<organism evidence="1">
    <name type="scientific">Anguilla anguilla</name>
    <name type="common">European freshwater eel</name>
    <name type="synonym">Muraena anguilla</name>
    <dbReference type="NCBI Taxonomy" id="7936"/>
    <lineage>
        <taxon>Eukaryota</taxon>
        <taxon>Metazoa</taxon>
        <taxon>Chordata</taxon>
        <taxon>Craniata</taxon>
        <taxon>Vertebrata</taxon>
        <taxon>Euteleostomi</taxon>
        <taxon>Actinopterygii</taxon>
        <taxon>Neopterygii</taxon>
        <taxon>Teleostei</taxon>
        <taxon>Anguilliformes</taxon>
        <taxon>Anguillidae</taxon>
        <taxon>Anguilla</taxon>
    </lineage>
</organism>
<accession>A0A0E9WR61</accession>
<sequence length="47" mass="5579">MDVEMNTFTVQTKNYKKQHTKKVHWAHVPFSCHQLVHLIFSGPDWLA</sequence>
<protein>
    <submittedName>
        <fullName evidence="1">Uncharacterized protein</fullName>
    </submittedName>
</protein>